<protein>
    <recommendedName>
        <fullName evidence="3">Glycosyl hydrolase family 32 N-terminal domain-containing protein</fullName>
    </recommendedName>
</protein>
<feature type="non-terminal residue" evidence="2">
    <location>
        <position position="244"/>
    </location>
</feature>
<gene>
    <name evidence="2" type="ORF">METZ01_LOCUS282135</name>
</gene>
<dbReference type="Gene3D" id="2.115.10.20">
    <property type="entry name" value="Glycosyl hydrolase domain, family 43"/>
    <property type="match status" value="1"/>
</dbReference>
<name>A0A382L326_9ZZZZ</name>
<dbReference type="AlphaFoldDB" id="A0A382L326"/>
<dbReference type="EMBL" id="UINC01083507">
    <property type="protein sequence ID" value="SVC29281.1"/>
    <property type="molecule type" value="Genomic_DNA"/>
</dbReference>
<dbReference type="SUPFAM" id="SSF75005">
    <property type="entry name" value="Arabinanase/levansucrase/invertase"/>
    <property type="match status" value="1"/>
</dbReference>
<organism evidence="2">
    <name type="scientific">marine metagenome</name>
    <dbReference type="NCBI Taxonomy" id="408172"/>
    <lineage>
        <taxon>unclassified sequences</taxon>
        <taxon>metagenomes</taxon>
        <taxon>ecological metagenomes</taxon>
    </lineage>
</organism>
<feature type="region of interest" description="Disordered" evidence="1">
    <location>
        <begin position="1"/>
        <end position="35"/>
    </location>
</feature>
<reference evidence="2" key="1">
    <citation type="submission" date="2018-05" db="EMBL/GenBank/DDBJ databases">
        <authorList>
            <person name="Lanie J.A."/>
            <person name="Ng W.-L."/>
            <person name="Kazmierczak K.M."/>
            <person name="Andrzejewski T.M."/>
            <person name="Davidsen T.M."/>
            <person name="Wayne K.J."/>
            <person name="Tettelin H."/>
            <person name="Glass J.I."/>
            <person name="Rusch D."/>
            <person name="Podicherti R."/>
            <person name="Tsui H.-C.T."/>
            <person name="Winkler M.E."/>
        </authorList>
    </citation>
    <scope>NUCLEOTIDE SEQUENCE</scope>
</reference>
<evidence type="ECO:0008006" key="3">
    <source>
        <dbReference type="Google" id="ProtNLM"/>
    </source>
</evidence>
<accession>A0A382L326</accession>
<evidence type="ECO:0000313" key="2">
    <source>
        <dbReference type="EMBL" id="SVC29281.1"/>
    </source>
</evidence>
<evidence type="ECO:0000256" key="1">
    <source>
        <dbReference type="SAM" id="MobiDB-lite"/>
    </source>
</evidence>
<dbReference type="InterPro" id="IPR023296">
    <property type="entry name" value="Glyco_hydro_beta-prop_sf"/>
</dbReference>
<proteinExistence type="predicted"/>
<feature type="compositionally biased region" description="Gly residues" evidence="1">
    <location>
        <begin position="1"/>
        <end position="10"/>
    </location>
</feature>
<sequence length="244" mass="26232">MPGAGDGLTGGSEILDENLDGSGCQMNEKRWRKEPGARVEGFRDLDRSKVQAPGIARDPSGGFRLFYTGVGPGRPFPTCQGYILSAVSDDGLSFRPEPGIRLAPQPGVPHMGLRTLSPIVVPCEEGCWRMYFESRGPASLPTVICSAISTDMLHWKHEDGIRLQGFDGLGGPRYVVLPDGRARLFCCAEERGSDGERSKSVVSAVTSDGIHFELEPGYRKRDRQSENDAVGITAADVIAPVVAG</sequence>